<evidence type="ECO:0000313" key="3">
    <source>
        <dbReference type="EMBL" id="CAI5776164.1"/>
    </source>
</evidence>
<dbReference type="Proteomes" id="UP001178461">
    <property type="component" value="Chromosome 5"/>
</dbReference>
<gene>
    <name evidence="3" type="ORF">PODLI_1B007367</name>
</gene>
<feature type="compositionally biased region" description="Basic and acidic residues" evidence="1">
    <location>
        <begin position="119"/>
        <end position="128"/>
    </location>
</feature>
<feature type="chain" id="PRO_5041320676" evidence="2">
    <location>
        <begin position="22"/>
        <end position="128"/>
    </location>
</feature>
<dbReference type="EMBL" id="OX395130">
    <property type="protein sequence ID" value="CAI5776164.1"/>
    <property type="molecule type" value="Genomic_DNA"/>
</dbReference>
<accession>A0AA35KEU3</accession>
<evidence type="ECO:0000256" key="2">
    <source>
        <dbReference type="SAM" id="SignalP"/>
    </source>
</evidence>
<dbReference type="AlphaFoldDB" id="A0AA35KEU3"/>
<sequence length="128" mass="13510">MAPRRLLVLLSSLLHFLGVSPNVSQGKETIGRRQREVLAATCPLGDGGSNNDEGSTPGNGNRRFLTWKGCLEGAVQILQVLPLAFSREGPEVGGFSFWGGKTPSAASSGFSRSGAPLRGEPEGLEIKF</sequence>
<evidence type="ECO:0000256" key="1">
    <source>
        <dbReference type="SAM" id="MobiDB-lite"/>
    </source>
</evidence>
<evidence type="ECO:0000313" key="4">
    <source>
        <dbReference type="Proteomes" id="UP001178461"/>
    </source>
</evidence>
<feature type="compositionally biased region" description="Low complexity" evidence="1">
    <location>
        <begin position="104"/>
        <end position="115"/>
    </location>
</feature>
<feature type="signal peptide" evidence="2">
    <location>
        <begin position="1"/>
        <end position="21"/>
    </location>
</feature>
<name>A0AA35KEU3_9SAUR</name>
<organism evidence="3 4">
    <name type="scientific">Podarcis lilfordi</name>
    <name type="common">Lilford's wall lizard</name>
    <dbReference type="NCBI Taxonomy" id="74358"/>
    <lineage>
        <taxon>Eukaryota</taxon>
        <taxon>Metazoa</taxon>
        <taxon>Chordata</taxon>
        <taxon>Craniata</taxon>
        <taxon>Vertebrata</taxon>
        <taxon>Euteleostomi</taxon>
        <taxon>Lepidosauria</taxon>
        <taxon>Squamata</taxon>
        <taxon>Bifurcata</taxon>
        <taxon>Unidentata</taxon>
        <taxon>Episquamata</taxon>
        <taxon>Laterata</taxon>
        <taxon>Lacertibaenia</taxon>
        <taxon>Lacertidae</taxon>
        <taxon>Podarcis</taxon>
    </lineage>
</organism>
<proteinExistence type="predicted"/>
<keyword evidence="4" id="KW-1185">Reference proteome</keyword>
<reference evidence="3" key="1">
    <citation type="submission" date="2022-12" db="EMBL/GenBank/DDBJ databases">
        <authorList>
            <person name="Alioto T."/>
            <person name="Alioto T."/>
            <person name="Gomez Garrido J."/>
        </authorList>
    </citation>
    <scope>NUCLEOTIDE SEQUENCE</scope>
</reference>
<feature type="region of interest" description="Disordered" evidence="1">
    <location>
        <begin position="104"/>
        <end position="128"/>
    </location>
</feature>
<keyword evidence="2" id="KW-0732">Signal</keyword>
<protein>
    <submittedName>
        <fullName evidence="3">Uncharacterized protein</fullName>
    </submittedName>
</protein>